<keyword evidence="6" id="KW-0067">ATP-binding</keyword>
<dbReference type="GO" id="GO:0140359">
    <property type="term" value="F:ABC-type transporter activity"/>
    <property type="evidence" value="ECO:0007669"/>
    <property type="project" value="InterPro"/>
</dbReference>
<name>A0A9N9XQK2_PHYSR</name>
<dbReference type="InterPro" id="IPR003439">
    <property type="entry name" value="ABC_transporter-like_ATP-bd"/>
</dbReference>
<gene>
    <name evidence="11" type="ORF">PHYEVI_LOCUS9852</name>
</gene>
<dbReference type="InterPro" id="IPR027417">
    <property type="entry name" value="P-loop_NTPase"/>
</dbReference>
<dbReference type="InterPro" id="IPR003593">
    <property type="entry name" value="AAA+_ATPase"/>
</dbReference>
<feature type="transmembrane region" description="Helical" evidence="9">
    <location>
        <begin position="488"/>
        <end position="511"/>
    </location>
</feature>
<evidence type="ECO:0000313" key="12">
    <source>
        <dbReference type="Proteomes" id="UP001153712"/>
    </source>
</evidence>
<dbReference type="Pfam" id="PF01061">
    <property type="entry name" value="ABC2_membrane"/>
    <property type="match status" value="1"/>
</dbReference>
<dbReference type="InterPro" id="IPR043926">
    <property type="entry name" value="ABCG_dom"/>
</dbReference>
<accession>A0A9N9XQK2</accession>
<feature type="transmembrane region" description="Helical" evidence="9">
    <location>
        <begin position="461"/>
        <end position="482"/>
    </location>
</feature>
<evidence type="ECO:0000256" key="4">
    <source>
        <dbReference type="ARBA" id="ARBA00022692"/>
    </source>
</evidence>
<dbReference type="Gene3D" id="3.40.50.300">
    <property type="entry name" value="P-loop containing nucleotide triphosphate hydrolases"/>
    <property type="match status" value="1"/>
</dbReference>
<dbReference type="InterPro" id="IPR017871">
    <property type="entry name" value="ABC_transporter-like_CS"/>
</dbReference>
<keyword evidence="7 9" id="KW-1133">Transmembrane helix</keyword>
<comment type="similarity">
    <text evidence="2">Belongs to the ABC transporter superfamily. ABCG family. Eye pigment precursor importer (TC 3.A.1.204) subfamily.</text>
</comment>
<evidence type="ECO:0000256" key="2">
    <source>
        <dbReference type="ARBA" id="ARBA00005814"/>
    </source>
</evidence>
<dbReference type="GO" id="GO:0030659">
    <property type="term" value="C:cytoplasmic vesicle membrane"/>
    <property type="evidence" value="ECO:0007669"/>
    <property type="project" value="TreeGrafter"/>
</dbReference>
<dbReference type="GO" id="GO:0005524">
    <property type="term" value="F:ATP binding"/>
    <property type="evidence" value="ECO:0007669"/>
    <property type="project" value="UniProtKB-KW"/>
</dbReference>
<sequence>MEETPLIDFRSSRDHQKELELSSTSTESYSKWSSAVEEGITLAWDNLSVYTKTSRYQKRIINGVSGAVKAGSLVAIMGSSGAGKSTLMSALAHHTMGDTFVEGTILINGRPIGDYMKFLSGFMHQEDIFVPYLTVREHMTIMANLKLDRRISSNEKQRLINDILSQLGLLNSIDTRIGGGDIEKSLSGGEKKRLAFATELLTDPQVLFCDEPTTGLDSYSARKLVGMMSEMATARKTILCTIHQPSSDVFSMFNQLILIADGRTAFVGPTYAALEFFEQLGYLCPSSYSPADFYIKTLSMMPGCEEDGGRTAKRICDQFVVSDYAKEVEIVVRYEIHLNRNLIENKFEIRKDFRAVVWPVRVFWLTRRWFLELIRNPSLESTKLFQRLFIGLIVGFCYFGTDGLTQKGIQSVEGIIFMFVTENTFNPMYNVLAHFPSYLPLFLREYKSGLYHPFTYYISRILSLIPSFLLEPIIFVVSAYWLSGLRSAASTFTATLLVVILTMNVSSACGIMFSNAFDSVPAALAYLVPFDYVHMITAGVFIRLSTLPNVIAWVKYLSWLMYSTEALNILQWKGIVNIGCENQPEGVPCIQNGTQILEMYSFSEENLWKDVSGMLILLISFYALGYFFLWRKIRRY</sequence>
<protein>
    <recommendedName>
        <fullName evidence="10">ABC transporter domain-containing protein</fullName>
    </recommendedName>
</protein>
<dbReference type="PROSITE" id="PS50893">
    <property type="entry name" value="ABC_TRANSPORTER_2"/>
    <property type="match status" value="1"/>
</dbReference>
<keyword evidence="4 9" id="KW-0812">Transmembrane</keyword>
<dbReference type="SUPFAM" id="SSF52540">
    <property type="entry name" value="P-loop containing nucleoside triphosphate hydrolases"/>
    <property type="match status" value="1"/>
</dbReference>
<feature type="transmembrane region" description="Helical" evidence="9">
    <location>
        <begin position="611"/>
        <end position="630"/>
    </location>
</feature>
<dbReference type="EMBL" id="OU900099">
    <property type="protein sequence ID" value="CAG9863566.1"/>
    <property type="molecule type" value="Genomic_DNA"/>
</dbReference>
<keyword evidence="8 9" id="KW-0472">Membrane</keyword>
<keyword evidence="5" id="KW-0547">Nucleotide-binding</keyword>
<evidence type="ECO:0000259" key="10">
    <source>
        <dbReference type="PROSITE" id="PS50893"/>
    </source>
</evidence>
<proteinExistence type="inferred from homology"/>
<dbReference type="OrthoDB" id="66620at2759"/>
<feature type="domain" description="ABC transporter" evidence="10">
    <location>
        <begin position="42"/>
        <end position="286"/>
    </location>
</feature>
<keyword evidence="3" id="KW-0813">Transport</keyword>
<dbReference type="PANTHER" id="PTHR48041:SF139">
    <property type="entry name" value="PROTEIN SCARLET"/>
    <property type="match status" value="1"/>
</dbReference>
<evidence type="ECO:0000256" key="1">
    <source>
        <dbReference type="ARBA" id="ARBA00004141"/>
    </source>
</evidence>
<keyword evidence="12" id="KW-1185">Reference proteome</keyword>
<evidence type="ECO:0000256" key="8">
    <source>
        <dbReference type="ARBA" id="ARBA00023136"/>
    </source>
</evidence>
<dbReference type="InterPro" id="IPR050352">
    <property type="entry name" value="ABCG_transporters"/>
</dbReference>
<evidence type="ECO:0000256" key="9">
    <source>
        <dbReference type="SAM" id="Phobius"/>
    </source>
</evidence>
<dbReference type="GO" id="GO:0005886">
    <property type="term" value="C:plasma membrane"/>
    <property type="evidence" value="ECO:0007669"/>
    <property type="project" value="TreeGrafter"/>
</dbReference>
<reference evidence="11" key="1">
    <citation type="submission" date="2022-01" db="EMBL/GenBank/DDBJ databases">
        <authorList>
            <person name="King R."/>
        </authorList>
    </citation>
    <scope>NUCLEOTIDE SEQUENCE</scope>
</reference>
<dbReference type="SMART" id="SM00382">
    <property type="entry name" value="AAA"/>
    <property type="match status" value="1"/>
</dbReference>
<dbReference type="AlphaFoldDB" id="A0A9N9XQK2"/>
<dbReference type="PROSITE" id="PS00211">
    <property type="entry name" value="ABC_TRANSPORTER_1"/>
    <property type="match status" value="1"/>
</dbReference>
<dbReference type="GO" id="GO:0016887">
    <property type="term" value="F:ATP hydrolysis activity"/>
    <property type="evidence" value="ECO:0007669"/>
    <property type="project" value="InterPro"/>
</dbReference>
<organism evidence="11 12">
    <name type="scientific">Phyllotreta striolata</name>
    <name type="common">Striped flea beetle</name>
    <name type="synonym">Crioceris striolata</name>
    <dbReference type="NCBI Taxonomy" id="444603"/>
    <lineage>
        <taxon>Eukaryota</taxon>
        <taxon>Metazoa</taxon>
        <taxon>Ecdysozoa</taxon>
        <taxon>Arthropoda</taxon>
        <taxon>Hexapoda</taxon>
        <taxon>Insecta</taxon>
        <taxon>Pterygota</taxon>
        <taxon>Neoptera</taxon>
        <taxon>Endopterygota</taxon>
        <taxon>Coleoptera</taxon>
        <taxon>Polyphaga</taxon>
        <taxon>Cucujiformia</taxon>
        <taxon>Chrysomeloidea</taxon>
        <taxon>Chrysomelidae</taxon>
        <taxon>Galerucinae</taxon>
        <taxon>Alticini</taxon>
        <taxon>Phyllotreta</taxon>
    </lineage>
</organism>
<dbReference type="InterPro" id="IPR013525">
    <property type="entry name" value="ABC2_TM"/>
</dbReference>
<evidence type="ECO:0000256" key="6">
    <source>
        <dbReference type="ARBA" id="ARBA00022840"/>
    </source>
</evidence>
<evidence type="ECO:0000313" key="11">
    <source>
        <dbReference type="EMBL" id="CAG9863566.1"/>
    </source>
</evidence>
<comment type="subcellular location">
    <subcellularLocation>
        <location evidence="1">Membrane</location>
        <topology evidence="1">Multi-pass membrane protein</topology>
    </subcellularLocation>
</comment>
<evidence type="ECO:0000256" key="7">
    <source>
        <dbReference type="ARBA" id="ARBA00022989"/>
    </source>
</evidence>
<dbReference type="Pfam" id="PF00005">
    <property type="entry name" value="ABC_tran"/>
    <property type="match status" value="1"/>
</dbReference>
<evidence type="ECO:0000256" key="3">
    <source>
        <dbReference type="ARBA" id="ARBA00022448"/>
    </source>
</evidence>
<dbReference type="Proteomes" id="UP001153712">
    <property type="component" value="Chromosome 6"/>
</dbReference>
<dbReference type="PANTHER" id="PTHR48041">
    <property type="entry name" value="ABC TRANSPORTER G FAMILY MEMBER 28"/>
    <property type="match status" value="1"/>
</dbReference>
<evidence type="ECO:0000256" key="5">
    <source>
        <dbReference type="ARBA" id="ARBA00022741"/>
    </source>
</evidence>
<dbReference type="Pfam" id="PF19055">
    <property type="entry name" value="ABC2_membrane_7"/>
    <property type="match status" value="1"/>
</dbReference>